<name>A0A4U6X3R0_9PEZI</name>
<feature type="compositionally biased region" description="Low complexity" evidence="8">
    <location>
        <begin position="289"/>
        <end position="300"/>
    </location>
</feature>
<dbReference type="Gene3D" id="4.10.240.10">
    <property type="entry name" value="Zn(2)-C6 fungal-type DNA-binding domain"/>
    <property type="match status" value="1"/>
</dbReference>
<dbReference type="EMBL" id="PJEX01000518">
    <property type="protein sequence ID" value="TKW49553.1"/>
    <property type="molecule type" value="Genomic_DNA"/>
</dbReference>
<evidence type="ECO:0000313" key="10">
    <source>
        <dbReference type="EMBL" id="TKW49553.1"/>
    </source>
</evidence>
<dbReference type="GO" id="GO:0003677">
    <property type="term" value="F:DNA binding"/>
    <property type="evidence" value="ECO:0007669"/>
    <property type="project" value="UniProtKB-KW"/>
</dbReference>
<dbReference type="Proteomes" id="UP000310108">
    <property type="component" value="Unassembled WGS sequence"/>
</dbReference>
<dbReference type="PROSITE" id="PS50048">
    <property type="entry name" value="ZN2_CY6_FUNGAL_2"/>
    <property type="match status" value="1"/>
</dbReference>
<dbReference type="CDD" id="cd00067">
    <property type="entry name" value="GAL4"/>
    <property type="match status" value="1"/>
</dbReference>
<organism evidence="10 11">
    <name type="scientific">Colletotrichum tanaceti</name>
    <dbReference type="NCBI Taxonomy" id="1306861"/>
    <lineage>
        <taxon>Eukaryota</taxon>
        <taxon>Fungi</taxon>
        <taxon>Dikarya</taxon>
        <taxon>Ascomycota</taxon>
        <taxon>Pezizomycotina</taxon>
        <taxon>Sordariomycetes</taxon>
        <taxon>Hypocreomycetidae</taxon>
        <taxon>Glomerellales</taxon>
        <taxon>Glomerellaceae</taxon>
        <taxon>Colletotrichum</taxon>
        <taxon>Colletotrichum destructivum species complex</taxon>
    </lineage>
</organism>
<evidence type="ECO:0000256" key="4">
    <source>
        <dbReference type="ARBA" id="ARBA00023015"/>
    </source>
</evidence>
<dbReference type="InterPro" id="IPR051615">
    <property type="entry name" value="Transcr_Regulatory_Elem"/>
</dbReference>
<evidence type="ECO:0000256" key="5">
    <source>
        <dbReference type="ARBA" id="ARBA00023125"/>
    </source>
</evidence>
<dbReference type="GO" id="GO:0006351">
    <property type="term" value="P:DNA-templated transcription"/>
    <property type="evidence" value="ECO:0007669"/>
    <property type="project" value="InterPro"/>
</dbReference>
<dbReference type="Pfam" id="PF04082">
    <property type="entry name" value="Fungal_trans"/>
    <property type="match status" value="1"/>
</dbReference>
<feature type="compositionally biased region" description="Polar residues" evidence="8">
    <location>
        <begin position="265"/>
        <end position="275"/>
    </location>
</feature>
<dbReference type="STRING" id="1306861.A0A4U6X3R0"/>
<evidence type="ECO:0000313" key="11">
    <source>
        <dbReference type="Proteomes" id="UP000310108"/>
    </source>
</evidence>
<evidence type="ECO:0000256" key="8">
    <source>
        <dbReference type="SAM" id="MobiDB-lite"/>
    </source>
</evidence>
<dbReference type="PANTHER" id="PTHR31313:SF81">
    <property type="entry name" value="TY1 ENHANCER ACTIVATOR"/>
    <property type="match status" value="1"/>
</dbReference>
<keyword evidence="2" id="KW-0479">Metal-binding</keyword>
<feature type="compositionally biased region" description="Low complexity" evidence="8">
    <location>
        <begin position="323"/>
        <end position="343"/>
    </location>
</feature>
<evidence type="ECO:0000256" key="1">
    <source>
        <dbReference type="ARBA" id="ARBA00004123"/>
    </source>
</evidence>
<protein>
    <submittedName>
        <fullName evidence="10">Nitrogen assimilation transcription factor nit-4</fullName>
    </submittedName>
</protein>
<dbReference type="PANTHER" id="PTHR31313">
    <property type="entry name" value="TY1 ENHANCER ACTIVATOR"/>
    <property type="match status" value="1"/>
</dbReference>
<evidence type="ECO:0000256" key="3">
    <source>
        <dbReference type="ARBA" id="ARBA00022833"/>
    </source>
</evidence>
<sequence length="920" mass="101843">MCGRTRSSLVLEGHRDQRTEFVGVISLHFFVLVCRFKTPTLRYNLHTTHTKAHKHTYTHIQARSLQWPFLWRVATEKRPPYRRKGLTITNQNPAMTRDRHASRASFACVRCKKDKRRCDISQILGAGDGPEPSCTACRNKNEKCEVRYGEDKRSQRQPNETKVLQRRMQALEELVKTVAQADGKAPAAPSKGGIDADCVLEQARQARQARRHASDDFRRSGARAFPSPAGSSSPNARMTTISISPPEEERIWTWTSSHDEPTKASLRSASFSGQSRRPEVDDLTPPPSSLRSSSFSAPSRPDLDMVSDDFPAAAALDETASPSNSSNSSTSSTSNSSSSSSSNMHDFDQFLGSASLFPYYSESAGDAANERPGGVCSDSEKESSLRSRMALEIFPEPEPIVTHLLDLFWQWQSSSLLVVDRDLFLRHRRTWDEGDGRGDRDFYSPCLLYALLALASMISLDRGVARYSASPEGVAGEGFAKRARALLDLELDHPKITTVQAALVLGCRYGSMKDNSLGWMYSGIAFRMASRLGLHLDQTKAVASGQMTSQMAELRRRVFWGCHIEDNLFSAYCGRPNSFMEWDITVAVPDRPLEYLPQDNKCYKSDLSPALLHATSALSVLCSKVLVGIHRQRRRRSLAGGLGSKASQLHRALWKWRRDLPEALTWSCDGNVNGTTQPQVFVLHMHFYFALILLHRPFLRFPREPGNARNSGVEPSQSSATCATAAANITKLLSHYKRAYDIRQLPPSAVHFIFIAGSIHLANNLRSTELGGSHDALLLQSSLEALSEIGKSYPVAQMAARELGALNEKWRSSDAPETARPVGGRRGPDEDGDVRLEDDGKVDGSRALPHFLDANFSPLKELDGYFDSWNSQQTTVDFDCGFMGLGQAAGTGPALDPGMGWMSQADFGGLDGGTYPWLYH</sequence>
<dbReference type="InterPro" id="IPR001138">
    <property type="entry name" value="Zn2Cys6_DnaBD"/>
</dbReference>
<feature type="compositionally biased region" description="Basic and acidic residues" evidence="8">
    <location>
        <begin position="826"/>
        <end position="839"/>
    </location>
</feature>
<evidence type="ECO:0000259" key="9">
    <source>
        <dbReference type="PROSITE" id="PS50048"/>
    </source>
</evidence>
<dbReference type="SMART" id="SM00906">
    <property type="entry name" value="Fungal_trans"/>
    <property type="match status" value="1"/>
</dbReference>
<dbReference type="GO" id="GO:0008270">
    <property type="term" value="F:zinc ion binding"/>
    <property type="evidence" value="ECO:0007669"/>
    <property type="project" value="InterPro"/>
</dbReference>
<evidence type="ECO:0000256" key="7">
    <source>
        <dbReference type="ARBA" id="ARBA00023242"/>
    </source>
</evidence>
<keyword evidence="11" id="KW-1185">Reference proteome</keyword>
<feature type="compositionally biased region" description="Polar residues" evidence="8">
    <location>
        <begin position="229"/>
        <end position="243"/>
    </location>
</feature>
<evidence type="ECO:0000256" key="6">
    <source>
        <dbReference type="ARBA" id="ARBA00023163"/>
    </source>
</evidence>
<dbReference type="InterPro" id="IPR036864">
    <property type="entry name" value="Zn2-C6_fun-type_DNA-bd_sf"/>
</dbReference>
<proteinExistence type="predicted"/>
<dbReference type="AlphaFoldDB" id="A0A4U6X3R0"/>
<comment type="caution">
    <text evidence="10">The sequence shown here is derived from an EMBL/GenBank/DDBJ whole genome shotgun (WGS) entry which is preliminary data.</text>
</comment>
<keyword evidence="4" id="KW-0805">Transcription regulation</keyword>
<gene>
    <name evidence="10" type="primary">nit-4</name>
    <name evidence="10" type="ORF">CTA1_239</name>
</gene>
<feature type="region of interest" description="Disordered" evidence="8">
    <location>
        <begin position="205"/>
        <end position="343"/>
    </location>
</feature>
<dbReference type="InterPro" id="IPR007219">
    <property type="entry name" value="XnlR_reg_dom"/>
</dbReference>
<evidence type="ECO:0000256" key="2">
    <source>
        <dbReference type="ARBA" id="ARBA00022723"/>
    </source>
</evidence>
<dbReference type="OrthoDB" id="4161332at2759"/>
<dbReference type="SUPFAM" id="SSF57701">
    <property type="entry name" value="Zn2/Cys6 DNA-binding domain"/>
    <property type="match status" value="1"/>
</dbReference>
<feature type="region of interest" description="Disordered" evidence="8">
    <location>
        <begin position="807"/>
        <end position="839"/>
    </location>
</feature>
<feature type="compositionally biased region" description="Basic and acidic residues" evidence="8">
    <location>
        <begin position="247"/>
        <end position="262"/>
    </location>
</feature>
<comment type="subcellular location">
    <subcellularLocation>
        <location evidence="1">Nucleus</location>
    </subcellularLocation>
</comment>
<keyword evidence="7" id="KW-0539">Nucleus</keyword>
<keyword evidence="5" id="KW-0238">DNA-binding</keyword>
<dbReference type="GO" id="GO:0000981">
    <property type="term" value="F:DNA-binding transcription factor activity, RNA polymerase II-specific"/>
    <property type="evidence" value="ECO:0007669"/>
    <property type="project" value="InterPro"/>
</dbReference>
<dbReference type="CDD" id="cd12148">
    <property type="entry name" value="fungal_TF_MHR"/>
    <property type="match status" value="1"/>
</dbReference>
<reference evidence="10 11" key="1">
    <citation type="journal article" date="2019" name="PLoS ONE">
        <title>Comparative genome analysis indicates high evolutionary potential of pathogenicity genes in Colletotrichum tanaceti.</title>
        <authorList>
            <person name="Lelwala R.V."/>
            <person name="Korhonen P.K."/>
            <person name="Young N.D."/>
            <person name="Scott J.B."/>
            <person name="Ades P.A."/>
            <person name="Gasser R.B."/>
            <person name="Taylor P.W.J."/>
        </authorList>
    </citation>
    <scope>NUCLEOTIDE SEQUENCE [LARGE SCALE GENOMIC DNA]</scope>
    <source>
        <strain evidence="10">BRIP57314</strain>
    </source>
</reference>
<accession>A0A4U6X3R0</accession>
<keyword evidence="3" id="KW-0862">Zinc</keyword>
<feature type="domain" description="Zn(2)-C6 fungal-type" evidence="9">
    <location>
        <begin position="107"/>
        <end position="146"/>
    </location>
</feature>
<keyword evidence="6" id="KW-0804">Transcription</keyword>
<dbReference type="GO" id="GO:0005634">
    <property type="term" value="C:nucleus"/>
    <property type="evidence" value="ECO:0007669"/>
    <property type="project" value="UniProtKB-SubCell"/>
</dbReference>